<evidence type="ECO:0000256" key="3">
    <source>
        <dbReference type="ARBA" id="ARBA00023015"/>
    </source>
</evidence>
<dbReference type="GO" id="GO:0000156">
    <property type="term" value="F:phosphorelay response regulator activity"/>
    <property type="evidence" value="ECO:0007669"/>
    <property type="project" value="TreeGrafter"/>
</dbReference>
<evidence type="ECO:0000313" key="12">
    <source>
        <dbReference type="Proteomes" id="UP001321249"/>
    </source>
</evidence>
<evidence type="ECO:0000256" key="2">
    <source>
        <dbReference type="ARBA" id="ARBA00023012"/>
    </source>
</evidence>
<evidence type="ECO:0000313" key="10">
    <source>
        <dbReference type="EMBL" id="WFG38636.1"/>
    </source>
</evidence>
<dbReference type="Pfam" id="PF00072">
    <property type="entry name" value="Response_reg"/>
    <property type="match status" value="1"/>
</dbReference>
<evidence type="ECO:0000313" key="11">
    <source>
        <dbReference type="Proteomes" id="UP001219901"/>
    </source>
</evidence>
<dbReference type="SUPFAM" id="SSF52172">
    <property type="entry name" value="CheY-like"/>
    <property type="match status" value="1"/>
</dbReference>
<dbReference type="PANTHER" id="PTHR48111:SF1">
    <property type="entry name" value="TWO-COMPONENT RESPONSE REGULATOR ORR33"/>
    <property type="match status" value="1"/>
</dbReference>
<evidence type="ECO:0000256" key="1">
    <source>
        <dbReference type="ARBA" id="ARBA00022553"/>
    </source>
</evidence>
<dbReference type="AlphaFoldDB" id="A0AAJ5ZEM6"/>
<reference evidence="11 12" key="1">
    <citation type="submission" date="2019-11" db="EMBL/GenBank/DDBJ databases">
        <authorList>
            <person name="Cho J.-C."/>
        </authorList>
    </citation>
    <scope>NUCLEOTIDE SEQUENCE [LARGE SCALE GENOMIC DNA]</scope>
    <source>
        <strain evidence="10 11">JH1073</strain>
        <strain evidence="9 12">JH702</strain>
    </source>
</reference>
<feature type="domain" description="Response regulatory" evidence="8">
    <location>
        <begin position="40"/>
        <end position="153"/>
    </location>
</feature>
<accession>A0AAJ5ZEM6</accession>
<dbReference type="SMART" id="SM00448">
    <property type="entry name" value="REC"/>
    <property type="match status" value="1"/>
</dbReference>
<dbReference type="PROSITE" id="PS50110">
    <property type="entry name" value="RESPONSE_REGULATORY"/>
    <property type="match status" value="1"/>
</dbReference>
<dbReference type="InterPro" id="IPR011006">
    <property type="entry name" value="CheY-like_superfamily"/>
</dbReference>
<feature type="region of interest" description="Disordered" evidence="7">
    <location>
        <begin position="165"/>
        <end position="191"/>
    </location>
</feature>
<dbReference type="Proteomes" id="UP001219901">
    <property type="component" value="Chromosome"/>
</dbReference>
<dbReference type="Proteomes" id="UP001321249">
    <property type="component" value="Unassembled WGS sequence"/>
</dbReference>
<dbReference type="PANTHER" id="PTHR48111">
    <property type="entry name" value="REGULATOR OF RPOS"/>
    <property type="match status" value="1"/>
</dbReference>
<evidence type="ECO:0000256" key="5">
    <source>
        <dbReference type="ARBA" id="ARBA00023163"/>
    </source>
</evidence>
<evidence type="ECO:0000259" key="8">
    <source>
        <dbReference type="PROSITE" id="PS50110"/>
    </source>
</evidence>
<dbReference type="EMBL" id="WMBE01000002">
    <property type="protein sequence ID" value="MDG0867227.1"/>
    <property type="molecule type" value="Genomic_DNA"/>
</dbReference>
<keyword evidence="3" id="KW-0805">Transcription regulation</keyword>
<dbReference type="GO" id="GO:0000976">
    <property type="term" value="F:transcription cis-regulatory region binding"/>
    <property type="evidence" value="ECO:0007669"/>
    <property type="project" value="TreeGrafter"/>
</dbReference>
<evidence type="ECO:0000256" key="6">
    <source>
        <dbReference type="PROSITE-ProRule" id="PRU00169"/>
    </source>
</evidence>
<organism evidence="10 11">
    <name type="scientific">Candidatus Lucifugimonas marina</name>
    <dbReference type="NCBI Taxonomy" id="3038979"/>
    <lineage>
        <taxon>Bacteria</taxon>
        <taxon>Bacillati</taxon>
        <taxon>Chloroflexota</taxon>
        <taxon>Dehalococcoidia</taxon>
        <taxon>SAR202 cluster</taxon>
        <taxon>Candidatus Lucifugimonadales</taxon>
        <taxon>Candidatus Lucifugimonadaceae</taxon>
        <taxon>Candidatus Lucifugimonas</taxon>
    </lineage>
</organism>
<dbReference type="CDD" id="cd00156">
    <property type="entry name" value="REC"/>
    <property type="match status" value="1"/>
</dbReference>
<dbReference type="InterPro" id="IPR001789">
    <property type="entry name" value="Sig_transdc_resp-reg_receiver"/>
</dbReference>
<proteinExistence type="predicted"/>
<dbReference type="InterPro" id="IPR039420">
    <property type="entry name" value="WalR-like"/>
</dbReference>
<reference evidence="11" key="3">
    <citation type="submission" date="2023-06" db="EMBL/GenBank/DDBJ databases">
        <title>Pangenomics reveal diversification of enzyme families and niche specialization in globally abundant SAR202 bacteria.</title>
        <authorList>
            <person name="Saw J.H.W."/>
        </authorList>
    </citation>
    <scope>NUCLEOTIDE SEQUENCE [LARGE SCALE GENOMIC DNA]</scope>
    <source>
        <strain evidence="11">JH1073</strain>
    </source>
</reference>
<evidence type="ECO:0000313" key="9">
    <source>
        <dbReference type="EMBL" id="MDG0867227.1"/>
    </source>
</evidence>
<keyword evidence="2" id="KW-0902">Two-component regulatory system</keyword>
<evidence type="ECO:0000256" key="4">
    <source>
        <dbReference type="ARBA" id="ARBA00023125"/>
    </source>
</evidence>
<dbReference type="EMBL" id="CP046147">
    <property type="protein sequence ID" value="WFG38636.1"/>
    <property type="molecule type" value="Genomic_DNA"/>
</dbReference>
<dbReference type="GO" id="GO:0005829">
    <property type="term" value="C:cytosol"/>
    <property type="evidence" value="ECO:0007669"/>
    <property type="project" value="TreeGrafter"/>
</dbReference>
<feature type="compositionally biased region" description="Polar residues" evidence="7">
    <location>
        <begin position="181"/>
        <end position="191"/>
    </location>
</feature>
<name>A0AAJ5ZEM6_9CHLR</name>
<dbReference type="GO" id="GO:0032993">
    <property type="term" value="C:protein-DNA complex"/>
    <property type="evidence" value="ECO:0007669"/>
    <property type="project" value="TreeGrafter"/>
</dbReference>
<keyword evidence="5" id="KW-0804">Transcription</keyword>
<feature type="modified residue" description="4-aspartylphosphate" evidence="6">
    <location>
        <position position="89"/>
    </location>
</feature>
<dbReference type="Gene3D" id="3.40.50.2300">
    <property type="match status" value="1"/>
</dbReference>
<keyword evidence="11" id="KW-1185">Reference proteome</keyword>
<protein>
    <submittedName>
        <fullName evidence="10">Response regulator</fullName>
    </submittedName>
</protein>
<reference evidence="10" key="2">
    <citation type="journal article" date="2023" name="Nat. Commun.">
        <title>Cultivation of marine bacteria of the SAR202 clade.</title>
        <authorList>
            <person name="Lim Y."/>
            <person name="Seo J.H."/>
            <person name="Giovannoni S.J."/>
            <person name="Kang I."/>
            <person name="Cho J.C."/>
        </authorList>
    </citation>
    <scope>NUCLEOTIDE SEQUENCE</scope>
    <source>
        <strain evidence="10">JH1073</strain>
    </source>
</reference>
<dbReference type="GO" id="GO:0006355">
    <property type="term" value="P:regulation of DNA-templated transcription"/>
    <property type="evidence" value="ECO:0007669"/>
    <property type="project" value="TreeGrafter"/>
</dbReference>
<evidence type="ECO:0000256" key="7">
    <source>
        <dbReference type="SAM" id="MobiDB-lite"/>
    </source>
</evidence>
<keyword evidence="1 6" id="KW-0597">Phosphoprotein</keyword>
<keyword evidence="4" id="KW-0238">DNA-binding</keyword>
<sequence length="191" mass="20756">MVRTPRQHFLNPAGTQSHTYAYLNDGTTSLGTNSKTAGSKILIAEDAADLREALTEVLLDLDYNVKAARDGFEATQMFTEFDPDLAILDMRMPMMNGSDVCSVIRKSSDIPIIMFTSADDVADVNGAILKGASDFVLKTTGMDELADRVEAHLLKKALHSNLRLPAEKPSTGQYPTHHPKISTSPTAHPTP</sequence>
<gene>
    <name evidence="9" type="ORF">GKO46_09110</name>
    <name evidence="10" type="ORF">GKO48_03115</name>
</gene>